<reference evidence="2 3" key="1">
    <citation type="submission" date="2017-10" db="EMBL/GenBank/DDBJ databases">
        <title>Comparative genomics in systemic dimorphic fungi from Ajellomycetaceae.</title>
        <authorList>
            <person name="Munoz J.F."/>
            <person name="Mcewen J.G."/>
            <person name="Clay O.K."/>
            <person name="Cuomo C.A."/>
        </authorList>
    </citation>
    <scope>NUCLEOTIDE SEQUENCE [LARGE SCALE GENOMIC DNA]</scope>
    <source>
        <strain evidence="2 3">UAMH7299</strain>
    </source>
</reference>
<feature type="compositionally biased region" description="Low complexity" evidence="1">
    <location>
        <begin position="172"/>
        <end position="183"/>
    </location>
</feature>
<dbReference type="Proteomes" id="UP000224634">
    <property type="component" value="Unassembled WGS sequence"/>
</dbReference>
<feature type="compositionally biased region" description="Low complexity" evidence="1">
    <location>
        <begin position="195"/>
        <end position="205"/>
    </location>
</feature>
<feature type="compositionally biased region" description="Basic residues" evidence="1">
    <location>
        <begin position="325"/>
        <end position="335"/>
    </location>
</feature>
<proteinExistence type="predicted"/>
<protein>
    <submittedName>
        <fullName evidence="2">Uncharacterized protein</fullName>
    </submittedName>
</protein>
<evidence type="ECO:0000313" key="2">
    <source>
        <dbReference type="EMBL" id="PGH18158.1"/>
    </source>
</evidence>
<sequence>MDFSPANPSTAGDITMSPASLLWAHQLRREHKVLLSRLTALETSASASTDATISSFNSLTSRLEALETAIGDIRRDIERVKESVDTLKQGHESCGAEREQLRGKLEEEVKFKGDILQEVKGLRETIDDLRMRIRMGTGPPVQDLAMTQVPKSSSLSTGQRHLCRRQLTPDHITIPSTISGTPTVSQVHTPTPHGSPLLVPDSLPLPTESATTQVQLPLLSSPPSTPTPERKDRLLTTLRQGSLSLSAYIALGESVVEEFQDPVAEDLVVAMFSDGLNDHKLQFALKKKLGQNGERWNVVRAFMKNEILRDNEGKRKRDGREPGKASRKKKKKRRVIPLVWPVEGEEEGGPRIPR</sequence>
<evidence type="ECO:0000256" key="1">
    <source>
        <dbReference type="SAM" id="MobiDB-lite"/>
    </source>
</evidence>
<dbReference type="OrthoDB" id="4204141at2759"/>
<feature type="compositionally biased region" description="Basic and acidic residues" evidence="1">
    <location>
        <begin position="310"/>
        <end position="324"/>
    </location>
</feature>
<accession>A0A2B7YB58</accession>
<keyword evidence="3" id="KW-1185">Reference proteome</keyword>
<feature type="region of interest" description="Disordered" evidence="1">
    <location>
        <begin position="172"/>
        <end position="205"/>
    </location>
</feature>
<feature type="region of interest" description="Disordered" evidence="1">
    <location>
        <begin position="310"/>
        <end position="336"/>
    </location>
</feature>
<dbReference type="Gene3D" id="1.10.287.1490">
    <property type="match status" value="1"/>
</dbReference>
<evidence type="ECO:0000313" key="3">
    <source>
        <dbReference type="Proteomes" id="UP000224634"/>
    </source>
</evidence>
<dbReference type="EMBL" id="PDNA01000059">
    <property type="protein sequence ID" value="PGH18158.1"/>
    <property type="molecule type" value="Genomic_DNA"/>
</dbReference>
<name>A0A2B7YB58_POLH7</name>
<dbReference type="AlphaFoldDB" id="A0A2B7YB58"/>
<gene>
    <name evidence="2" type="ORF">AJ80_04545</name>
</gene>
<organism evidence="2 3">
    <name type="scientific">Polytolypa hystricis (strain UAMH7299)</name>
    <dbReference type="NCBI Taxonomy" id="1447883"/>
    <lineage>
        <taxon>Eukaryota</taxon>
        <taxon>Fungi</taxon>
        <taxon>Dikarya</taxon>
        <taxon>Ascomycota</taxon>
        <taxon>Pezizomycotina</taxon>
        <taxon>Eurotiomycetes</taxon>
        <taxon>Eurotiomycetidae</taxon>
        <taxon>Onygenales</taxon>
        <taxon>Onygenales incertae sedis</taxon>
        <taxon>Polytolypa</taxon>
    </lineage>
</organism>
<comment type="caution">
    <text evidence="2">The sequence shown here is derived from an EMBL/GenBank/DDBJ whole genome shotgun (WGS) entry which is preliminary data.</text>
</comment>